<accession>A0A3P1WVK6</accession>
<evidence type="ECO:0000256" key="1">
    <source>
        <dbReference type="SAM" id="MobiDB-lite"/>
    </source>
</evidence>
<protein>
    <submittedName>
        <fullName evidence="3">Uncharacterized protein</fullName>
    </submittedName>
</protein>
<name>A0A3P1WVK6_9ACTN</name>
<dbReference type="EMBL" id="RQYT01000009">
    <property type="protein sequence ID" value="RRD50056.1"/>
    <property type="molecule type" value="Genomic_DNA"/>
</dbReference>
<dbReference type="AlphaFoldDB" id="A0A3P1WVK6"/>
<reference evidence="3 4" key="1">
    <citation type="submission" date="2018-11" db="EMBL/GenBank/DDBJ databases">
        <title>Genomes From Bacteria Associated with the Canine Oral Cavity: a Test Case for Automated Genome-Based Taxonomic Assignment.</title>
        <authorList>
            <person name="Coil D.A."/>
            <person name="Jospin G."/>
            <person name="Darling A.E."/>
            <person name="Wallis C."/>
            <person name="Davis I.J."/>
            <person name="Harris S."/>
            <person name="Eisen J.A."/>
            <person name="Holcombe L.J."/>
            <person name="O'Flynn C."/>
        </authorList>
    </citation>
    <scope>NUCLEOTIDE SEQUENCE [LARGE SCALE GENOMIC DNA]</scope>
    <source>
        <strain evidence="3 4">OH2822_COT-296</strain>
    </source>
</reference>
<dbReference type="OrthoDB" id="3733696at2"/>
<evidence type="ECO:0000313" key="3">
    <source>
        <dbReference type="EMBL" id="RRD50056.1"/>
    </source>
</evidence>
<feature type="transmembrane region" description="Helical" evidence="2">
    <location>
        <begin position="82"/>
        <end position="100"/>
    </location>
</feature>
<keyword evidence="2" id="KW-0812">Transmembrane</keyword>
<dbReference type="Proteomes" id="UP000280935">
    <property type="component" value="Unassembled WGS sequence"/>
</dbReference>
<evidence type="ECO:0000313" key="4">
    <source>
        <dbReference type="Proteomes" id="UP000280935"/>
    </source>
</evidence>
<gene>
    <name evidence="3" type="ORF">EII35_05715</name>
</gene>
<keyword evidence="2" id="KW-0472">Membrane</keyword>
<evidence type="ECO:0000256" key="2">
    <source>
        <dbReference type="SAM" id="Phobius"/>
    </source>
</evidence>
<comment type="caution">
    <text evidence="3">The sequence shown here is derived from an EMBL/GenBank/DDBJ whole genome shotgun (WGS) entry which is preliminary data.</text>
</comment>
<dbReference type="RefSeq" id="WP_125227499.1">
    <property type="nucleotide sequence ID" value="NZ_RQYT01000009.1"/>
</dbReference>
<keyword evidence="2" id="KW-1133">Transmembrane helix</keyword>
<sequence length="243" mass="26165">MTQPPTPQPGQPFDPNQIPTDPQQAAAWAQQQQAAAWQQHAAWQQQAAQQAAQEAQEEAHQEYLEQQAAAAKGPAFGGVRGIISLVVGLVVVGASAFGIWKHFQTTQSLKAGNCIIIEGKDNDNVEPKTVECGKEDFSWKVTSVESSQNACAADTYTGITFGQKGRRARPADQKFACLVPLFKEGKCYVEEPTTVNGFSVGSCATGEIKVNKVIEDASAVCEVPEQTHNMPSVNLTYCLEEVA</sequence>
<feature type="compositionally biased region" description="Low complexity" evidence="1">
    <location>
        <begin position="23"/>
        <end position="34"/>
    </location>
</feature>
<feature type="compositionally biased region" description="Pro residues" evidence="1">
    <location>
        <begin position="1"/>
        <end position="12"/>
    </location>
</feature>
<feature type="region of interest" description="Disordered" evidence="1">
    <location>
        <begin position="1"/>
        <end position="34"/>
    </location>
</feature>
<proteinExistence type="predicted"/>
<organism evidence="3 4">
    <name type="scientific">Arachnia propionica</name>
    <dbReference type="NCBI Taxonomy" id="1750"/>
    <lineage>
        <taxon>Bacteria</taxon>
        <taxon>Bacillati</taxon>
        <taxon>Actinomycetota</taxon>
        <taxon>Actinomycetes</taxon>
        <taxon>Propionibacteriales</taxon>
        <taxon>Propionibacteriaceae</taxon>
        <taxon>Arachnia</taxon>
    </lineage>
</organism>